<name>A0A3R8JPS1_9FIRM</name>
<dbReference type="InterPro" id="IPR036291">
    <property type="entry name" value="NAD(P)-bd_dom_sf"/>
</dbReference>
<evidence type="ECO:0000313" key="2">
    <source>
        <dbReference type="EMBL" id="RRK32615.1"/>
    </source>
</evidence>
<accession>A0A3R8JPS1</accession>
<dbReference type="Gene3D" id="3.30.360.10">
    <property type="entry name" value="Dihydrodipicolinate Reductase, domain 2"/>
    <property type="match status" value="1"/>
</dbReference>
<sequence>MKVLIVGYGSMGRRRIRLVSEVLNNAVFICVDRNPERLMQIKANGLLGYSNLDEAINEKPEIAFVCTSPGHHASIILRLIDSGIQVFTELNLTSDLYEEIIDKSKIKNVSVFISSTLLYKKQIEFVNDFVKKQNSPMNYIYHVGQYLPDWHPWECYKDFFVSQKQTNGIREILAIQLPWIVNTFGMIDSLSCQTQKCTRLDIDFPDTVNLSLHHENGNIGVFVADVVSRKAITRLEIIGEKIHLFWDGYDDLYNLNIDSGMLEKIHVNNSGDHIEGYSDNINEEPYRNEIKEFLLMIKEGKSPRYSLMKDKYILSLIDKIEEYYQ</sequence>
<keyword evidence="3" id="KW-1185">Reference proteome</keyword>
<dbReference type="EMBL" id="RHJS01000002">
    <property type="protein sequence ID" value="RRK32615.1"/>
    <property type="molecule type" value="Genomic_DNA"/>
</dbReference>
<dbReference type="AlphaFoldDB" id="A0A3R8JPS1"/>
<dbReference type="GO" id="GO:0000166">
    <property type="term" value="F:nucleotide binding"/>
    <property type="evidence" value="ECO:0007669"/>
    <property type="project" value="InterPro"/>
</dbReference>
<dbReference type="SUPFAM" id="SSF51735">
    <property type="entry name" value="NAD(P)-binding Rossmann-fold domains"/>
    <property type="match status" value="1"/>
</dbReference>
<dbReference type="RefSeq" id="WP_125128073.1">
    <property type="nucleotide sequence ID" value="NZ_RHJS01000002.1"/>
</dbReference>
<dbReference type="SUPFAM" id="SSF55347">
    <property type="entry name" value="Glyceraldehyde-3-phosphate dehydrogenase-like, C-terminal domain"/>
    <property type="match status" value="1"/>
</dbReference>
<dbReference type="Gene3D" id="3.40.50.720">
    <property type="entry name" value="NAD(P)-binding Rossmann-like Domain"/>
    <property type="match status" value="1"/>
</dbReference>
<protein>
    <submittedName>
        <fullName evidence="2">Gfo/Idh/MocA family oxidoreductase</fullName>
    </submittedName>
</protein>
<dbReference type="PANTHER" id="PTHR43377:SF1">
    <property type="entry name" value="BILIVERDIN REDUCTASE A"/>
    <property type="match status" value="1"/>
</dbReference>
<proteinExistence type="predicted"/>
<dbReference type="Pfam" id="PF01408">
    <property type="entry name" value="GFO_IDH_MocA"/>
    <property type="match status" value="1"/>
</dbReference>
<feature type="domain" description="Gfo/Idh/MocA-like oxidoreductase N-terminal" evidence="1">
    <location>
        <begin position="1"/>
        <end position="90"/>
    </location>
</feature>
<dbReference type="PANTHER" id="PTHR43377">
    <property type="entry name" value="BILIVERDIN REDUCTASE A"/>
    <property type="match status" value="1"/>
</dbReference>
<gene>
    <name evidence="2" type="ORF">EBB54_15565</name>
</gene>
<comment type="caution">
    <text evidence="2">The sequence shown here is derived from an EMBL/GenBank/DDBJ whole genome shotgun (WGS) entry which is preliminary data.</text>
</comment>
<evidence type="ECO:0000259" key="1">
    <source>
        <dbReference type="Pfam" id="PF01408"/>
    </source>
</evidence>
<dbReference type="InterPro" id="IPR000683">
    <property type="entry name" value="Gfo/Idh/MocA-like_OxRdtase_N"/>
</dbReference>
<dbReference type="InterPro" id="IPR051450">
    <property type="entry name" value="Gfo/Idh/MocA_Oxidoreductases"/>
</dbReference>
<evidence type="ECO:0000313" key="3">
    <source>
        <dbReference type="Proteomes" id="UP000274920"/>
    </source>
</evidence>
<organism evidence="2 3">
    <name type="scientific">Schaedlerella arabinosiphila</name>
    <dbReference type="NCBI Taxonomy" id="2044587"/>
    <lineage>
        <taxon>Bacteria</taxon>
        <taxon>Bacillati</taxon>
        <taxon>Bacillota</taxon>
        <taxon>Clostridia</taxon>
        <taxon>Lachnospirales</taxon>
        <taxon>Lachnospiraceae</taxon>
        <taxon>Schaedlerella</taxon>
    </lineage>
</organism>
<reference evidence="2" key="1">
    <citation type="submission" date="2018-10" db="EMBL/GenBank/DDBJ databases">
        <title>Schaedlerella arabinophila gen. nov. sp. nov., isolated from the mouse intestinal tract and comparative analysis with the genome of the closely related altered Schaedler flora strain ASF502.</title>
        <authorList>
            <person name="Miyake S."/>
            <person name="Soh M."/>
            <person name="Seedorf H."/>
        </authorList>
    </citation>
    <scope>NUCLEOTIDE SEQUENCE [LARGE SCALE GENOMIC DNA]</scope>
    <source>
        <strain evidence="2">DSM 106076</strain>
    </source>
</reference>
<dbReference type="Proteomes" id="UP000274920">
    <property type="component" value="Unassembled WGS sequence"/>
</dbReference>